<dbReference type="InterPro" id="IPR000620">
    <property type="entry name" value="EamA_dom"/>
</dbReference>
<evidence type="ECO:0000256" key="1">
    <source>
        <dbReference type="ARBA" id="ARBA00004141"/>
    </source>
</evidence>
<keyword evidence="3 7" id="KW-0812">Transmembrane</keyword>
<sequence length="332" mass="34356">MPTTTPRDIALTALGPAIWGTSYYATTTWLPANHPLLDGAFRALPAGVLLIALRWQRPTGVWIWRIAVLGLLNIGLFFPLLFLAAERIPGGVAGAIGAAQPLLVLLLSAGLLGSRITTRALLTSLVGVAGVCLLVLRATGSIDPIGVAASASGTALMGVAIVLAKRWGPPPMPATTFTGWMLTAGGLVLTPTALLVEGWPAQLSATNYFGLFYLAAISGGLSYYLWMRGMAILPASAISFLSLAVPLVAASVGWLALGQHLNGVQLAGMALALGSMVAGQRVGARTSSTPDRRTTLARDSARMAGCPPAVSPIAPARQETSSSRLVGAFRRD</sequence>
<accession>A0ABY4R116</accession>
<organism evidence="9 10">
    <name type="scientific">Jatrophihabitans telluris</name>
    <dbReference type="NCBI Taxonomy" id="2038343"/>
    <lineage>
        <taxon>Bacteria</taxon>
        <taxon>Bacillati</taxon>
        <taxon>Actinomycetota</taxon>
        <taxon>Actinomycetes</taxon>
        <taxon>Jatrophihabitantales</taxon>
        <taxon>Jatrophihabitantaceae</taxon>
        <taxon>Jatrophihabitans</taxon>
    </lineage>
</organism>
<keyword evidence="5 7" id="KW-0472">Membrane</keyword>
<dbReference type="InterPro" id="IPR050638">
    <property type="entry name" value="AA-Vitamin_Transporters"/>
</dbReference>
<keyword evidence="10" id="KW-1185">Reference proteome</keyword>
<evidence type="ECO:0000256" key="2">
    <source>
        <dbReference type="ARBA" id="ARBA00007362"/>
    </source>
</evidence>
<feature type="domain" description="EamA" evidence="8">
    <location>
        <begin position="147"/>
        <end position="276"/>
    </location>
</feature>
<comment type="subcellular location">
    <subcellularLocation>
        <location evidence="1">Membrane</location>
        <topology evidence="1">Multi-pass membrane protein</topology>
    </subcellularLocation>
</comment>
<reference evidence="9" key="1">
    <citation type="journal article" date="2018" name="Int. J. Syst. Evol. Microbiol.">
        <title>Jatrophihabitans telluris sp. nov., isolated from sediment soil of lava forest wetlands and the emended description of the genus Jatrophihabitans.</title>
        <authorList>
            <person name="Lee K.C."/>
            <person name="Suh M.K."/>
            <person name="Eom M.K."/>
            <person name="Kim K.K."/>
            <person name="Kim J.S."/>
            <person name="Kim D.S."/>
            <person name="Ko S.H."/>
            <person name="Shin Y.K."/>
            <person name="Lee J.S."/>
        </authorList>
    </citation>
    <scope>NUCLEOTIDE SEQUENCE</scope>
    <source>
        <strain evidence="9">N237</strain>
    </source>
</reference>
<feature type="transmembrane region" description="Helical" evidence="7">
    <location>
        <begin position="208"/>
        <end position="226"/>
    </location>
</feature>
<feature type="transmembrane region" description="Helical" evidence="7">
    <location>
        <begin position="62"/>
        <end position="85"/>
    </location>
</feature>
<name>A0ABY4R116_9ACTN</name>
<dbReference type="RefSeq" id="WP_249773355.1">
    <property type="nucleotide sequence ID" value="NZ_CP097332.1"/>
</dbReference>
<feature type="transmembrane region" description="Helical" evidence="7">
    <location>
        <begin position="238"/>
        <end position="257"/>
    </location>
</feature>
<dbReference type="Proteomes" id="UP001056336">
    <property type="component" value="Chromosome"/>
</dbReference>
<evidence type="ECO:0000259" key="8">
    <source>
        <dbReference type="Pfam" id="PF00892"/>
    </source>
</evidence>
<protein>
    <submittedName>
        <fullName evidence="9">EamA family transporter</fullName>
    </submittedName>
</protein>
<dbReference type="Pfam" id="PF00892">
    <property type="entry name" value="EamA"/>
    <property type="match status" value="2"/>
</dbReference>
<evidence type="ECO:0000313" key="10">
    <source>
        <dbReference type="Proteomes" id="UP001056336"/>
    </source>
</evidence>
<dbReference type="PANTHER" id="PTHR32322:SF2">
    <property type="entry name" value="EAMA DOMAIN-CONTAINING PROTEIN"/>
    <property type="match status" value="1"/>
</dbReference>
<dbReference type="InterPro" id="IPR037185">
    <property type="entry name" value="EmrE-like"/>
</dbReference>
<dbReference type="EMBL" id="CP097332">
    <property type="protein sequence ID" value="UQX89459.1"/>
    <property type="molecule type" value="Genomic_DNA"/>
</dbReference>
<evidence type="ECO:0000313" key="9">
    <source>
        <dbReference type="EMBL" id="UQX89459.1"/>
    </source>
</evidence>
<evidence type="ECO:0000256" key="7">
    <source>
        <dbReference type="SAM" id="Phobius"/>
    </source>
</evidence>
<proteinExistence type="inferred from homology"/>
<dbReference type="PANTHER" id="PTHR32322">
    <property type="entry name" value="INNER MEMBRANE TRANSPORTER"/>
    <property type="match status" value="1"/>
</dbReference>
<comment type="similarity">
    <text evidence="2">Belongs to the EamA transporter family.</text>
</comment>
<feature type="transmembrane region" description="Helical" evidence="7">
    <location>
        <begin position="145"/>
        <end position="164"/>
    </location>
</feature>
<feature type="transmembrane region" description="Helical" evidence="7">
    <location>
        <begin position="176"/>
        <end position="196"/>
    </location>
</feature>
<dbReference type="SUPFAM" id="SSF103481">
    <property type="entry name" value="Multidrug resistance efflux transporter EmrE"/>
    <property type="match status" value="2"/>
</dbReference>
<keyword evidence="4 7" id="KW-1133">Transmembrane helix</keyword>
<evidence type="ECO:0000256" key="3">
    <source>
        <dbReference type="ARBA" id="ARBA00022692"/>
    </source>
</evidence>
<feature type="transmembrane region" description="Helical" evidence="7">
    <location>
        <begin position="91"/>
        <end position="113"/>
    </location>
</feature>
<evidence type="ECO:0000256" key="6">
    <source>
        <dbReference type="SAM" id="MobiDB-lite"/>
    </source>
</evidence>
<feature type="transmembrane region" description="Helical" evidence="7">
    <location>
        <begin position="120"/>
        <end position="139"/>
    </location>
</feature>
<evidence type="ECO:0000256" key="4">
    <source>
        <dbReference type="ARBA" id="ARBA00022989"/>
    </source>
</evidence>
<feature type="domain" description="EamA" evidence="8">
    <location>
        <begin position="11"/>
        <end position="135"/>
    </location>
</feature>
<reference evidence="9" key="2">
    <citation type="submission" date="2022-05" db="EMBL/GenBank/DDBJ databases">
        <authorList>
            <person name="Kim J.-S."/>
            <person name="Lee K."/>
            <person name="Suh M."/>
            <person name="Eom M."/>
            <person name="Kim J.-S."/>
            <person name="Kim D.-S."/>
            <person name="Ko S.-H."/>
            <person name="Shin Y."/>
            <person name="Lee J.-S."/>
        </authorList>
    </citation>
    <scope>NUCLEOTIDE SEQUENCE</scope>
    <source>
        <strain evidence="9">N237</strain>
    </source>
</reference>
<evidence type="ECO:0000256" key="5">
    <source>
        <dbReference type="ARBA" id="ARBA00023136"/>
    </source>
</evidence>
<feature type="region of interest" description="Disordered" evidence="6">
    <location>
        <begin position="303"/>
        <end position="332"/>
    </location>
</feature>
<gene>
    <name evidence="9" type="ORF">M6D93_05490</name>
</gene>